<dbReference type="AlphaFoldDB" id="A0A940WKL3"/>
<dbReference type="Proteomes" id="UP000674234">
    <property type="component" value="Unassembled WGS sequence"/>
</dbReference>
<sequence length="150" mass="16847">MVRIDLGDGRCAYGRQLTGVAVEFFDRVGAAGELVDLLELVTAPVAFTIWVADRAFRRSGGWELLDAVTLSQEEASRTYRFAKQDAISRRLSIYTTDPVSGTYGETPASLEECQGLERAAVWGVVHVEDRLRDHFDGRPNRWVESMRLRP</sequence>
<reference evidence="1" key="1">
    <citation type="submission" date="2021-02" db="EMBL/GenBank/DDBJ databases">
        <title>Draft genome sequence of Microbispora sp. RL4-1S isolated from rice leaves in Thailand.</title>
        <authorList>
            <person name="Muangham S."/>
            <person name="Duangmal K."/>
        </authorList>
    </citation>
    <scope>NUCLEOTIDE SEQUENCE</scope>
    <source>
        <strain evidence="1">RL4-1S</strain>
    </source>
</reference>
<proteinExistence type="predicted"/>
<protein>
    <submittedName>
        <fullName evidence="1">Uncharacterized protein</fullName>
    </submittedName>
</protein>
<evidence type="ECO:0000313" key="1">
    <source>
        <dbReference type="EMBL" id="MBP2705022.1"/>
    </source>
</evidence>
<dbReference type="Pfam" id="PF15428">
    <property type="entry name" value="Imm26"/>
    <property type="match status" value="1"/>
</dbReference>
<comment type="caution">
    <text evidence="1">The sequence shown here is derived from an EMBL/GenBank/DDBJ whole genome shotgun (WGS) entry which is preliminary data.</text>
</comment>
<dbReference type="EMBL" id="JAFCNB010000006">
    <property type="protein sequence ID" value="MBP2705022.1"/>
    <property type="molecule type" value="Genomic_DNA"/>
</dbReference>
<dbReference type="InterPro" id="IPR029278">
    <property type="entry name" value="Imm26"/>
</dbReference>
<accession>A0A940WKL3</accession>
<name>A0A940WKL3_9ACTN</name>
<evidence type="ECO:0000313" key="2">
    <source>
        <dbReference type="Proteomes" id="UP000674234"/>
    </source>
</evidence>
<dbReference type="RefSeq" id="WP_210156292.1">
    <property type="nucleotide sequence ID" value="NZ_JAFCNB010000006.1"/>
</dbReference>
<gene>
    <name evidence="1" type="ORF">JOL79_14485</name>
</gene>
<keyword evidence="2" id="KW-1185">Reference proteome</keyword>
<organism evidence="1 2">
    <name type="scientific">Microbispora oryzae</name>
    <dbReference type="NCBI Taxonomy" id="2806554"/>
    <lineage>
        <taxon>Bacteria</taxon>
        <taxon>Bacillati</taxon>
        <taxon>Actinomycetota</taxon>
        <taxon>Actinomycetes</taxon>
        <taxon>Streptosporangiales</taxon>
        <taxon>Streptosporangiaceae</taxon>
        <taxon>Microbispora</taxon>
    </lineage>
</organism>